<dbReference type="EMBL" id="CCND01000005">
    <property type="protein sequence ID" value="CDX51290.1"/>
    <property type="molecule type" value="Genomic_DNA"/>
</dbReference>
<dbReference type="PANTHER" id="PTHR32196">
    <property type="entry name" value="ABC TRANSPORTER PERMEASE PROTEIN YPHD-RELATED-RELATED"/>
    <property type="match status" value="1"/>
</dbReference>
<evidence type="ECO:0000256" key="5">
    <source>
        <dbReference type="ARBA" id="ARBA00023136"/>
    </source>
</evidence>
<keyword evidence="3 6" id="KW-0812">Transmembrane</keyword>
<gene>
    <name evidence="7" type="ORF">MPL1032_130235</name>
</gene>
<feature type="transmembrane region" description="Helical" evidence="6">
    <location>
        <begin position="101"/>
        <end position="120"/>
    </location>
</feature>
<protein>
    <submittedName>
        <fullName evidence="7">Monosaccharide ABC transporter membrane protein, CUT2 family</fullName>
    </submittedName>
</protein>
<keyword evidence="2" id="KW-1003">Cell membrane</keyword>
<feature type="transmembrane region" description="Helical" evidence="6">
    <location>
        <begin position="268"/>
        <end position="290"/>
    </location>
</feature>
<keyword evidence="5 6" id="KW-0472">Membrane</keyword>
<feature type="transmembrane region" description="Helical" evidence="6">
    <location>
        <begin position="213"/>
        <end position="232"/>
    </location>
</feature>
<feature type="transmembrane region" description="Helical" evidence="6">
    <location>
        <begin position="244"/>
        <end position="261"/>
    </location>
</feature>
<dbReference type="InterPro" id="IPR001851">
    <property type="entry name" value="ABC_transp_permease"/>
</dbReference>
<dbReference type="GO" id="GO:0022857">
    <property type="term" value="F:transmembrane transporter activity"/>
    <property type="evidence" value="ECO:0007669"/>
    <property type="project" value="InterPro"/>
</dbReference>
<sequence>MASETVRGRRGLLGNGAVAATGLLIVMFAVYAAHEPSALSLFGISNLLNNAIVLSLAATGLTLVVLCGELDLSGPGVIAIANVVVATTSAGELGALGSSGLVLLVGLVVGGLNGFLVAYLGLQSLAVTLGSLIACQGIALLILPAPGGEVVESIAYGMTGDIYHVPVPAILLVLTLIFWLLLKRSRMGIAMYAVGTDQAAARLSGLNIRLTKLFAFVAAGLFYATAGFVFSAEIGSGDPRISDSFLLFVFAAVAIGGTSLFGGRGGVVGTLAGAGILTVLQKMLFALGVADFYTNIFNGIIMILAILFGQASAYLASRPARRQT</sequence>
<evidence type="ECO:0000313" key="8">
    <source>
        <dbReference type="Proteomes" id="UP000182888"/>
    </source>
</evidence>
<accession>A0A0K2VQN2</accession>
<name>A0A0K2VQN2_MESPL</name>
<keyword evidence="4 6" id="KW-1133">Transmembrane helix</keyword>
<reference evidence="8" key="1">
    <citation type="submission" date="2014-08" db="EMBL/GenBank/DDBJ databases">
        <authorList>
            <person name="Edwards T."/>
        </authorList>
    </citation>
    <scope>NUCLEOTIDE SEQUENCE [LARGE SCALE GENOMIC DNA]</scope>
</reference>
<feature type="transmembrane region" description="Helical" evidence="6">
    <location>
        <begin position="51"/>
        <end position="70"/>
    </location>
</feature>
<evidence type="ECO:0000256" key="6">
    <source>
        <dbReference type="SAM" id="Phobius"/>
    </source>
</evidence>
<feature type="transmembrane region" description="Helical" evidence="6">
    <location>
        <begin position="125"/>
        <end position="143"/>
    </location>
</feature>
<organism evidence="7 8">
    <name type="scientific">Mesorhizobium plurifarium</name>
    <dbReference type="NCBI Taxonomy" id="69974"/>
    <lineage>
        <taxon>Bacteria</taxon>
        <taxon>Pseudomonadati</taxon>
        <taxon>Pseudomonadota</taxon>
        <taxon>Alphaproteobacteria</taxon>
        <taxon>Hyphomicrobiales</taxon>
        <taxon>Phyllobacteriaceae</taxon>
        <taxon>Mesorhizobium</taxon>
    </lineage>
</organism>
<feature type="transmembrane region" description="Helical" evidence="6">
    <location>
        <begin position="296"/>
        <end position="316"/>
    </location>
</feature>
<feature type="transmembrane region" description="Helical" evidence="6">
    <location>
        <begin position="77"/>
        <end position="95"/>
    </location>
</feature>
<dbReference type="CDD" id="cd06579">
    <property type="entry name" value="TM_PBP1_transp_AraH_like"/>
    <property type="match status" value="1"/>
</dbReference>
<dbReference type="Pfam" id="PF02653">
    <property type="entry name" value="BPD_transp_2"/>
    <property type="match status" value="1"/>
</dbReference>
<evidence type="ECO:0000256" key="1">
    <source>
        <dbReference type="ARBA" id="ARBA00004651"/>
    </source>
</evidence>
<evidence type="ECO:0000256" key="2">
    <source>
        <dbReference type="ARBA" id="ARBA00022475"/>
    </source>
</evidence>
<feature type="transmembrane region" description="Helical" evidence="6">
    <location>
        <begin position="12"/>
        <end position="31"/>
    </location>
</feature>
<comment type="subcellular location">
    <subcellularLocation>
        <location evidence="1">Cell membrane</location>
        <topology evidence="1">Multi-pass membrane protein</topology>
    </subcellularLocation>
</comment>
<dbReference type="GO" id="GO:0005886">
    <property type="term" value="C:plasma membrane"/>
    <property type="evidence" value="ECO:0007669"/>
    <property type="project" value="UniProtKB-SubCell"/>
</dbReference>
<dbReference type="Proteomes" id="UP000182888">
    <property type="component" value="Unassembled WGS sequence"/>
</dbReference>
<feature type="transmembrane region" description="Helical" evidence="6">
    <location>
        <begin position="163"/>
        <end position="182"/>
    </location>
</feature>
<evidence type="ECO:0000256" key="4">
    <source>
        <dbReference type="ARBA" id="ARBA00022989"/>
    </source>
</evidence>
<evidence type="ECO:0000256" key="3">
    <source>
        <dbReference type="ARBA" id="ARBA00022692"/>
    </source>
</evidence>
<evidence type="ECO:0000313" key="7">
    <source>
        <dbReference type="EMBL" id="CDX51290.1"/>
    </source>
</evidence>
<dbReference type="AlphaFoldDB" id="A0A0K2VQN2"/>
<proteinExistence type="predicted"/>